<keyword evidence="3 11" id="KW-0813">Transport</keyword>
<dbReference type="Proteomes" id="UP000322873">
    <property type="component" value="Unassembled WGS sequence"/>
</dbReference>
<dbReference type="InterPro" id="IPR023395">
    <property type="entry name" value="MCP_dom_sf"/>
</dbReference>
<evidence type="ECO:0000313" key="13">
    <source>
        <dbReference type="Proteomes" id="UP000322873"/>
    </source>
</evidence>
<dbReference type="VEuPathDB" id="FungiDB:MFRU_005g04060"/>
<keyword evidence="5" id="KW-0677">Repeat</keyword>
<evidence type="ECO:0000256" key="1">
    <source>
        <dbReference type="ARBA" id="ARBA00004448"/>
    </source>
</evidence>
<dbReference type="PROSITE" id="PS50920">
    <property type="entry name" value="SOLCAR"/>
    <property type="match status" value="1"/>
</dbReference>
<evidence type="ECO:0000256" key="9">
    <source>
        <dbReference type="ARBA" id="ARBA00023136"/>
    </source>
</evidence>
<protein>
    <submittedName>
        <fullName evidence="12">Uncharacterized protein</fullName>
    </submittedName>
</protein>
<evidence type="ECO:0000256" key="5">
    <source>
        <dbReference type="ARBA" id="ARBA00022737"/>
    </source>
</evidence>
<comment type="similarity">
    <text evidence="2 11">Belongs to the mitochondrial carrier (TC 2.A.29) family.</text>
</comment>
<proteinExistence type="inferred from homology"/>
<keyword evidence="6" id="KW-0999">Mitochondrion inner membrane</keyword>
<keyword evidence="4 10" id="KW-0812">Transmembrane</keyword>
<dbReference type="PANTHER" id="PTHR45671">
    <property type="entry name" value="SOLUTE CARRIER FAMILY 25 (MITOCHONDRIAL CARRIER PHOSPHATE CARRIER), MEMBER 3, LIKE-RELATED-RELATED"/>
    <property type="match status" value="1"/>
</dbReference>
<dbReference type="InterPro" id="IPR044677">
    <property type="entry name" value="SLC25A3/Pic2/Mir1-like"/>
</dbReference>
<accession>A0A5M9JNV6</accession>
<evidence type="ECO:0000256" key="11">
    <source>
        <dbReference type="RuleBase" id="RU000488"/>
    </source>
</evidence>
<evidence type="ECO:0000256" key="7">
    <source>
        <dbReference type="ARBA" id="ARBA00022989"/>
    </source>
</evidence>
<gene>
    <name evidence="12" type="ORF">EYC84_002632</name>
</gene>
<dbReference type="PANTHER" id="PTHR45671:SF10">
    <property type="entry name" value="SOLUTE CARRIER FAMILY 25 MEMBER 3"/>
    <property type="match status" value="1"/>
</dbReference>
<keyword evidence="7" id="KW-1133">Transmembrane helix</keyword>
<keyword evidence="9 10" id="KW-0472">Membrane</keyword>
<evidence type="ECO:0000256" key="10">
    <source>
        <dbReference type="PROSITE-ProRule" id="PRU00282"/>
    </source>
</evidence>
<dbReference type="Pfam" id="PF00153">
    <property type="entry name" value="Mito_carr"/>
    <property type="match status" value="1"/>
</dbReference>
<reference evidence="12 13" key="1">
    <citation type="submission" date="2019-06" db="EMBL/GenBank/DDBJ databases">
        <title>Genome Sequence of the Brown Rot Fungal Pathogen Monilinia fructicola.</title>
        <authorList>
            <person name="De Miccolis Angelini R.M."/>
            <person name="Landi L."/>
            <person name="Abate D."/>
            <person name="Pollastro S."/>
            <person name="Romanazzi G."/>
            <person name="Faretra F."/>
        </authorList>
    </citation>
    <scope>NUCLEOTIDE SEQUENCE [LARGE SCALE GENOMIC DNA]</scope>
    <source>
        <strain evidence="12 13">Mfrc123</strain>
    </source>
</reference>
<sequence length="133" mass="14514">MPSIFPSQNTLHDVFHSPIPTPKRTPLQARSELYTTWSVIDDAKNKANALSAEATKEFDKASASAKAKAGTIELYSPKYYAACTFGGLLACGLTHTSVTPLDLVKCRRQVDSKMYTGNFQAWVRSSVPKDSVA</sequence>
<dbReference type="InterPro" id="IPR018108">
    <property type="entry name" value="MCP_transmembrane"/>
</dbReference>
<evidence type="ECO:0000256" key="3">
    <source>
        <dbReference type="ARBA" id="ARBA00022448"/>
    </source>
</evidence>
<evidence type="ECO:0000256" key="4">
    <source>
        <dbReference type="ARBA" id="ARBA00022692"/>
    </source>
</evidence>
<dbReference type="EMBL" id="VICG01000007">
    <property type="protein sequence ID" value="KAA8570330.1"/>
    <property type="molecule type" value="Genomic_DNA"/>
</dbReference>
<organism evidence="12 13">
    <name type="scientific">Monilinia fructicola</name>
    <name type="common">Brown rot fungus</name>
    <name type="synonym">Ciboria fructicola</name>
    <dbReference type="NCBI Taxonomy" id="38448"/>
    <lineage>
        <taxon>Eukaryota</taxon>
        <taxon>Fungi</taxon>
        <taxon>Dikarya</taxon>
        <taxon>Ascomycota</taxon>
        <taxon>Pezizomycotina</taxon>
        <taxon>Leotiomycetes</taxon>
        <taxon>Helotiales</taxon>
        <taxon>Sclerotiniaceae</taxon>
        <taxon>Monilinia</taxon>
    </lineage>
</organism>
<evidence type="ECO:0000313" key="12">
    <source>
        <dbReference type="EMBL" id="KAA8570330.1"/>
    </source>
</evidence>
<keyword evidence="8" id="KW-0496">Mitochondrion</keyword>
<dbReference type="AlphaFoldDB" id="A0A5M9JNV6"/>
<name>A0A5M9JNV6_MONFR</name>
<feature type="repeat" description="Solcar" evidence="10">
    <location>
        <begin position="78"/>
        <end position="133"/>
    </location>
</feature>
<keyword evidence="13" id="KW-1185">Reference proteome</keyword>
<dbReference type="GO" id="GO:1990547">
    <property type="term" value="P:mitochondrial phosphate ion transmembrane transport"/>
    <property type="evidence" value="ECO:0007669"/>
    <property type="project" value="InterPro"/>
</dbReference>
<dbReference type="SUPFAM" id="SSF103506">
    <property type="entry name" value="Mitochondrial carrier"/>
    <property type="match status" value="1"/>
</dbReference>
<evidence type="ECO:0000256" key="2">
    <source>
        <dbReference type="ARBA" id="ARBA00006375"/>
    </source>
</evidence>
<dbReference type="GO" id="GO:0005315">
    <property type="term" value="F:phosphate transmembrane transporter activity"/>
    <property type="evidence" value="ECO:0007669"/>
    <property type="project" value="InterPro"/>
</dbReference>
<comment type="caution">
    <text evidence="12">The sequence shown here is derived from an EMBL/GenBank/DDBJ whole genome shotgun (WGS) entry which is preliminary data.</text>
</comment>
<dbReference type="GO" id="GO:0005743">
    <property type="term" value="C:mitochondrial inner membrane"/>
    <property type="evidence" value="ECO:0007669"/>
    <property type="project" value="UniProtKB-SubCell"/>
</dbReference>
<evidence type="ECO:0000256" key="6">
    <source>
        <dbReference type="ARBA" id="ARBA00022792"/>
    </source>
</evidence>
<comment type="subcellular location">
    <subcellularLocation>
        <location evidence="1">Mitochondrion inner membrane</location>
        <topology evidence="1">Multi-pass membrane protein</topology>
    </subcellularLocation>
</comment>
<evidence type="ECO:0000256" key="8">
    <source>
        <dbReference type="ARBA" id="ARBA00023128"/>
    </source>
</evidence>